<proteinExistence type="predicted"/>
<dbReference type="Gene3D" id="3.40.50.300">
    <property type="entry name" value="P-loop containing nucleotide triphosphate hydrolases"/>
    <property type="match status" value="1"/>
</dbReference>
<dbReference type="GO" id="GO:0005524">
    <property type="term" value="F:ATP binding"/>
    <property type="evidence" value="ECO:0007669"/>
    <property type="project" value="UniProtKB-KW"/>
</dbReference>
<dbReference type="PROSITE" id="PS50043">
    <property type="entry name" value="HTH_LUXR_2"/>
    <property type="match status" value="1"/>
</dbReference>
<keyword evidence="5" id="KW-1185">Reference proteome</keyword>
<name>A0A3A4BF60_9ACTN</name>
<dbReference type="SUPFAM" id="SSF52540">
    <property type="entry name" value="P-loop containing nucleoside triphosphate hydrolases"/>
    <property type="match status" value="1"/>
</dbReference>
<feature type="domain" description="HTH luxR-type" evidence="3">
    <location>
        <begin position="890"/>
        <end position="955"/>
    </location>
</feature>
<evidence type="ECO:0000313" key="5">
    <source>
        <dbReference type="Proteomes" id="UP000265768"/>
    </source>
</evidence>
<gene>
    <name evidence="4" type="ORF">D5H75_09595</name>
</gene>
<keyword evidence="2" id="KW-0067">ATP-binding</keyword>
<dbReference type="EMBL" id="QZEY01000003">
    <property type="protein sequence ID" value="RJL33102.1"/>
    <property type="molecule type" value="Genomic_DNA"/>
</dbReference>
<comment type="caution">
    <text evidence="4">The sequence shown here is derived from an EMBL/GenBank/DDBJ whole genome shotgun (WGS) entry which is preliminary data.</text>
</comment>
<dbReference type="InterPro" id="IPR011990">
    <property type="entry name" value="TPR-like_helical_dom_sf"/>
</dbReference>
<dbReference type="AlphaFoldDB" id="A0A3A4BF60"/>
<dbReference type="OrthoDB" id="5476461at2"/>
<dbReference type="Gene3D" id="1.10.10.10">
    <property type="entry name" value="Winged helix-like DNA-binding domain superfamily/Winged helix DNA-binding domain"/>
    <property type="match status" value="1"/>
</dbReference>
<accession>A0A3A4BF60</accession>
<dbReference type="PANTHER" id="PTHR16305">
    <property type="entry name" value="TESTICULAR SOLUBLE ADENYLYL CYCLASE"/>
    <property type="match status" value="1"/>
</dbReference>
<dbReference type="SMART" id="SM00421">
    <property type="entry name" value="HTH_LUXR"/>
    <property type="match status" value="1"/>
</dbReference>
<organism evidence="4 5">
    <name type="scientific">Bailinhaonella thermotolerans</name>
    <dbReference type="NCBI Taxonomy" id="1070861"/>
    <lineage>
        <taxon>Bacteria</taxon>
        <taxon>Bacillati</taxon>
        <taxon>Actinomycetota</taxon>
        <taxon>Actinomycetes</taxon>
        <taxon>Streptosporangiales</taxon>
        <taxon>Streptosporangiaceae</taxon>
        <taxon>Bailinhaonella</taxon>
    </lineage>
</organism>
<dbReference type="GO" id="GO:0005737">
    <property type="term" value="C:cytoplasm"/>
    <property type="evidence" value="ECO:0007669"/>
    <property type="project" value="TreeGrafter"/>
</dbReference>
<dbReference type="InterPro" id="IPR036388">
    <property type="entry name" value="WH-like_DNA-bd_sf"/>
</dbReference>
<dbReference type="Pfam" id="PF13191">
    <property type="entry name" value="AAA_16"/>
    <property type="match status" value="1"/>
</dbReference>
<dbReference type="GO" id="GO:0006355">
    <property type="term" value="P:regulation of DNA-templated transcription"/>
    <property type="evidence" value="ECO:0007669"/>
    <property type="project" value="InterPro"/>
</dbReference>
<dbReference type="InterPro" id="IPR027417">
    <property type="entry name" value="P-loop_NTPase"/>
</dbReference>
<dbReference type="GO" id="GO:0004016">
    <property type="term" value="F:adenylate cyclase activity"/>
    <property type="evidence" value="ECO:0007669"/>
    <property type="project" value="TreeGrafter"/>
</dbReference>
<evidence type="ECO:0000256" key="2">
    <source>
        <dbReference type="ARBA" id="ARBA00022840"/>
    </source>
</evidence>
<sequence>MLEGVIARRAISPVFVGREAELSVLDETFERACEEGAAAVLLGGEAGVGKTRAIGRFAEAATTRDALVLTGNCVELSTEGLAYAPFTAALRQLVRDVGVEDVAALLPEGASRDLARLLPEFGRPDDDGETDTARARLFEQMLTLLERLAEKRPVVLVIEDVHWADRSSRDLIVFLTRNLRTAPVMLIASFRSDELHRAHPLRPVLAELGRLDTVVRVDLPRLSRDEVAQQMAAILERAPARSQVDSVYSRSEGIPLFVEALMEADEDCLPASLQDLIIGSIEKLPEPAQHVLRHVSAAKSSKVGHRLLAAVTGLAGPDLDNALRAAVTANVLVADAEGYAFRHALMREAVHDELLPGERARLHARFAEEIAKDRSLVPHGRGSIEIAHHWYHARNDERALVSAWEAAEKAAHALAYNEQVQLLERVLELWEKVPDAAERLNVDHTAVVLEALEAAFAVGEVEQGLKFAKGALAELDPERDPERVAQALVRRATLRSFKGRPGELEDLRRAESLVPEPTPPRAFVLSRLSTFLFLASKDIEEGQALNDEALRIARAHGDRQLEAELRINEALAESYLGDLEASLRILREVQAIALANDFHRATLRAMLNMTDALNHLGRSEEAIALGEEAVALARRYGRFRHQGVWLLGNIAEAYDALGRWDEALELTRSALATVPMRAVRGHMHLLQADIALKRGDDETAERILQEVGTVLGKADSAAQEIIPHARMQITLHLLRRELDAALEIAREVLSIPHLTAKAALTWPLLLVSERACDVAGDHPAVPAVRERIAHLAPRMFIQGPAAEAYRLHHAGAHDEAAAAWEAMKRPYPQAKSLLAAAATAARAGDREGVLVRLRAACRLAEPLRARPLLDEIEDLARRTGVTLADPEGADRADRFGLTPRELEVLRLVTEGRTNREIAEELFISAKTASVHVSNILTKLGVSTRVEAAAAAHRGRLFPAPAA</sequence>
<dbReference type="SUPFAM" id="SSF48452">
    <property type="entry name" value="TPR-like"/>
    <property type="match status" value="1"/>
</dbReference>
<evidence type="ECO:0000259" key="3">
    <source>
        <dbReference type="PROSITE" id="PS50043"/>
    </source>
</evidence>
<dbReference type="PANTHER" id="PTHR16305:SF35">
    <property type="entry name" value="TRANSCRIPTIONAL ACTIVATOR DOMAIN"/>
    <property type="match status" value="1"/>
</dbReference>
<dbReference type="InterPro" id="IPR000792">
    <property type="entry name" value="Tscrpt_reg_LuxR_C"/>
</dbReference>
<evidence type="ECO:0000313" key="4">
    <source>
        <dbReference type="EMBL" id="RJL33102.1"/>
    </source>
</evidence>
<reference evidence="4 5" key="1">
    <citation type="submission" date="2018-09" db="EMBL/GenBank/DDBJ databases">
        <title>YIM 75507 draft genome.</title>
        <authorList>
            <person name="Tang S."/>
            <person name="Feng Y."/>
        </authorList>
    </citation>
    <scope>NUCLEOTIDE SEQUENCE [LARGE SCALE GENOMIC DNA]</scope>
    <source>
        <strain evidence="4 5">YIM 75507</strain>
    </source>
</reference>
<dbReference type="Proteomes" id="UP000265768">
    <property type="component" value="Unassembled WGS sequence"/>
</dbReference>
<dbReference type="InterPro" id="IPR016032">
    <property type="entry name" value="Sig_transdc_resp-reg_C-effctor"/>
</dbReference>
<evidence type="ECO:0000256" key="1">
    <source>
        <dbReference type="ARBA" id="ARBA00022741"/>
    </source>
</evidence>
<dbReference type="InterPro" id="IPR019734">
    <property type="entry name" value="TPR_rpt"/>
</dbReference>
<dbReference type="PRINTS" id="PR00038">
    <property type="entry name" value="HTHLUXR"/>
</dbReference>
<dbReference type="Pfam" id="PF00196">
    <property type="entry name" value="GerE"/>
    <property type="match status" value="1"/>
</dbReference>
<dbReference type="SUPFAM" id="SSF46894">
    <property type="entry name" value="C-terminal effector domain of the bipartite response regulators"/>
    <property type="match status" value="1"/>
</dbReference>
<dbReference type="InterPro" id="IPR041664">
    <property type="entry name" value="AAA_16"/>
</dbReference>
<protein>
    <submittedName>
        <fullName evidence="4">LuxR family transcriptional regulator</fullName>
    </submittedName>
</protein>
<dbReference type="SMART" id="SM00028">
    <property type="entry name" value="TPR"/>
    <property type="match status" value="3"/>
</dbReference>
<dbReference type="GO" id="GO:0003677">
    <property type="term" value="F:DNA binding"/>
    <property type="evidence" value="ECO:0007669"/>
    <property type="project" value="InterPro"/>
</dbReference>
<dbReference type="CDD" id="cd06170">
    <property type="entry name" value="LuxR_C_like"/>
    <property type="match status" value="1"/>
</dbReference>
<keyword evidence="1" id="KW-0547">Nucleotide-binding</keyword>
<dbReference type="Pfam" id="PF13424">
    <property type="entry name" value="TPR_12"/>
    <property type="match status" value="1"/>
</dbReference>
<dbReference type="Gene3D" id="1.25.40.10">
    <property type="entry name" value="Tetratricopeptide repeat domain"/>
    <property type="match status" value="1"/>
</dbReference>